<dbReference type="Pfam" id="PF13857">
    <property type="entry name" value="Ank_5"/>
    <property type="match status" value="1"/>
</dbReference>
<evidence type="ECO:0000256" key="1">
    <source>
        <dbReference type="ARBA" id="ARBA00022737"/>
    </source>
</evidence>
<dbReference type="PROSITE" id="PS50297">
    <property type="entry name" value="ANK_REP_REGION"/>
    <property type="match status" value="9"/>
</dbReference>
<dbReference type="PRINTS" id="PR01415">
    <property type="entry name" value="ANKYRIN"/>
</dbReference>
<keyword evidence="4" id="KW-0378">Hydrolase</keyword>
<comment type="similarity">
    <text evidence="4">Belongs to the peptidase S8 family.</text>
</comment>
<evidence type="ECO:0000259" key="6">
    <source>
        <dbReference type="Pfam" id="PF00082"/>
    </source>
</evidence>
<dbReference type="Gene3D" id="3.40.50.200">
    <property type="entry name" value="Peptidase S8/S53 domain"/>
    <property type="match status" value="1"/>
</dbReference>
<keyword evidence="8" id="KW-1185">Reference proteome</keyword>
<dbReference type="GeneID" id="41971639"/>
<dbReference type="InterPro" id="IPR002110">
    <property type="entry name" value="Ankyrin_rpt"/>
</dbReference>
<dbReference type="EMBL" id="SKBQ01000019">
    <property type="protein sequence ID" value="TPX16197.1"/>
    <property type="molecule type" value="Genomic_DNA"/>
</dbReference>
<feature type="repeat" description="ANK" evidence="3">
    <location>
        <begin position="308"/>
        <end position="340"/>
    </location>
</feature>
<dbReference type="SMART" id="SM00248">
    <property type="entry name" value="ANK"/>
    <property type="match status" value="13"/>
</dbReference>
<feature type="repeat" description="ANK" evidence="3">
    <location>
        <begin position="241"/>
        <end position="273"/>
    </location>
</feature>
<sequence>MDQASLFQAIERESEEEVRNLLSGGASANAETLDGYSAIHQAAKAGNVYVGRILIGYGANIHATTTRGETPLYIAARQGHAAFVRLLKQKGGEIDTPTREGWSPLHAACYFHQVSVVEELLHECEGRIDIERQLKDGGWTPLHKVVSRGFLDIVTMLLDHGADPGAQAENGWTPLYIAARKGFDDLVRLLAQRGGKASVMDGQNKLGWSPLHAAVCHRQRSVVATLVEIDPEVLATRTKDVGWTALHMASSLGYAEIVSELLGRGADIEARTLNNESTPLYLAAREGHVDVLRVLAQEGADVGVRIKNKWSPLHAASYFGRKAALEFLLRSGAPREAKLAEGRTALHKAAEAGFADIADILLDYGAHVNARDDSYETPLHIAAAYNQKYVVRLLLTRDADTEVESKKQVRPLGTAIAKGHKDCIALLQNTLLDPTHTSLGSGIQFLASGRESPETWLNIIDMINKNLASPTEADNGYQQPQVPQLPEPSEKAELQPIKIAVLDTGCCTDGLWFSAFPEEVSRMNNAAHWCDFAGKKLLPVDDDGHGTAVVTLLLRIARNAEIFVGRVAEKSTDLPSCTENVAKAIKHAVNVWKADIISMSFGFRTDQPSIKHEISTAIRERKDRILFFASAGNRGANEEELYPASSRHVISVRATDHVGTFVGDYNPAPSPHSSTEETPLFGTLGVKVPYDYPAMKVMSGCSIATPIMAGMTALLMQYAARHGAKESSQEYLRQREGLLWLLKHRGVRQSNRRTYIHLEALLREDPVSWVNELDTLMKKLENWL</sequence>
<feature type="active site" description="Charge relay system" evidence="4">
    <location>
        <position position="503"/>
    </location>
</feature>
<dbReference type="Pfam" id="PF00023">
    <property type="entry name" value="Ank"/>
    <property type="match status" value="1"/>
</dbReference>
<evidence type="ECO:0000313" key="7">
    <source>
        <dbReference type="EMBL" id="TPX16197.1"/>
    </source>
</evidence>
<feature type="repeat" description="ANK" evidence="3">
    <location>
        <begin position="374"/>
        <end position="406"/>
    </location>
</feature>
<feature type="repeat" description="ANK" evidence="3">
    <location>
        <begin position="34"/>
        <end position="66"/>
    </location>
</feature>
<dbReference type="PANTHER" id="PTHR24198">
    <property type="entry name" value="ANKYRIN REPEAT AND PROTEIN KINASE DOMAIN-CONTAINING PROTEIN"/>
    <property type="match status" value="1"/>
</dbReference>
<dbReference type="Gene3D" id="1.25.40.20">
    <property type="entry name" value="Ankyrin repeat-containing domain"/>
    <property type="match status" value="3"/>
</dbReference>
<dbReference type="PROSITE" id="PS50088">
    <property type="entry name" value="ANK_REPEAT"/>
    <property type="match status" value="9"/>
</dbReference>
<feature type="repeat" description="ANK" evidence="3">
    <location>
        <begin position="275"/>
        <end position="307"/>
    </location>
</feature>
<dbReference type="SUPFAM" id="SSF52743">
    <property type="entry name" value="Subtilisin-like"/>
    <property type="match status" value="1"/>
</dbReference>
<name>A0A507B8N4_9PEZI</name>
<feature type="repeat" description="ANK" evidence="3">
    <location>
        <begin position="67"/>
        <end position="99"/>
    </location>
</feature>
<feature type="active site" description="Charge relay system" evidence="4">
    <location>
        <position position="702"/>
    </location>
</feature>
<dbReference type="AlphaFoldDB" id="A0A507B8N4"/>
<evidence type="ECO:0000256" key="5">
    <source>
        <dbReference type="SAM" id="MobiDB-lite"/>
    </source>
</evidence>
<comment type="caution">
    <text evidence="7">The sequence shown here is derived from an EMBL/GenBank/DDBJ whole genome shotgun (WGS) entry which is preliminary data.</text>
</comment>
<dbReference type="RefSeq" id="XP_030997908.1">
    <property type="nucleotide sequence ID" value="XM_031138576.1"/>
</dbReference>
<evidence type="ECO:0000256" key="2">
    <source>
        <dbReference type="ARBA" id="ARBA00023043"/>
    </source>
</evidence>
<organism evidence="7 8">
    <name type="scientific">Thyridium curvatum</name>
    <dbReference type="NCBI Taxonomy" id="1093900"/>
    <lineage>
        <taxon>Eukaryota</taxon>
        <taxon>Fungi</taxon>
        <taxon>Dikarya</taxon>
        <taxon>Ascomycota</taxon>
        <taxon>Pezizomycotina</taxon>
        <taxon>Sordariomycetes</taxon>
        <taxon>Sordariomycetidae</taxon>
        <taxon>Thyridiales</taxon>
        <taxon>Thyridiaceae</taxon>
        <taxon>Thyridium</taxon>
    </lineage>
</organism>
<dbReference type="InterPro" id="IPR000209">
    <property type="entry name" value="Peptidase_S8/S53_dom"/>
</dbReference>
<feature type="repeat" description="ANK" evidence="3">
    <location>
        <begin position="170"/>
        <end position="202"/>
    </location>
</feature>
<feature type="repeat" description="ANK" evidence="3">
    <location>
        <begin position="137"/>
        <end position="169"/>
    </location>
</feature>
<proteinExistence type="inferred from homology"/>
<accession>A0A507B8N4</accession>
<dbReference type="SUPFAM" id="SSF48403">
    <property type="entry name" value="Ankyrin repeat"/>
    <property type="match status" value="2"/>
</dbReference>
<keyword evidence="4" id="KW-0645">Protease</keyword>
<evidence type="ECO:0000313" key="8">
    <source>
        <dbReference type="Proteomes" id="UP000319257"/>
    </source>
</evidence>
<evidence type="ECO:0000256" key="3">
    <source>
        <dbReference type="PROSITE-ProRule" id="PRU00023"/>
    </source>
</evidence>
<dbReference type="Proteomes" id="UP000319257">
    <property type="component" value="Unassembled WGS sequence"/>
</dbReference>
<dbReference type="GO" id="GO:0005737">
    <property type="term" value="C:cytoplasm"/>
    <property type="evidence" value="ECO:0007669"/>
    <property type="project" value="TreeGrafter"/>
</dbReference>
<dbReference type="InParanoid" id="A0A507B8N4"/>
<reference evidence="7 8" key="1">
    <citation type="submission" date="2019-06" db="EMBL/GenBank/DDBJ databases">
        <title>Draft genome sequence of the filamentous fungus Phialemoniopsis curvata isolated from diesel fuel.</title>
        <authorList>
            <person name="Varaljay V.A."/>
            <person name="Lyon W.J."/>
            <person name="Crouch A.L."/>
            <person name="Drake C.E."/>
            <person name="Hollomon J.M."/>
            <person name="Nadeau L.J."/>
            <person name="Nunn H.S."/>
            <person name="Stevenson B.S."/>
            <person name="Bojanowski C.L."/>
            <person name="Crookes-Goodson W.J."/>
        </authorList>
    </citation>
    <scope>NUCLEOTIDE SEQUENCE [LARGE SCALE GENOMIC DNA]</scope>
    <source>
        <strain evidence="7 8">D216</strain>
    </source>
</reference>
<dbReference type="CDD" id="cd00306">
    <property type="entry name" value="Peptidases_S8_S53"/>
    <property type="match status" value="1"/>
</dbReference>
<feature type="domain" description="Peptidase S8/S53" evidence="6">
    <location>
        <begin position="497"/>
        <end position="726"/>
    </location>
</feature>
<dbReference type="PANTHER" id="PTHR24198:SF165">
    <property type="entry name" value="ANKYRIN REPEAT-CONTAINING PROTEIN-RELATED"/>
    <property type="match status" value="1"/>
</dbReference>
<feature type="active site" description="Charge relay system" evidence="4">
    <location>
        <position position="545"/>
    </location>
</feature>
<keyword evidence="2 3" id="KW-0040">ANK repeat</keyword>
<dbReference type="InterPro" id="IPR036852">
    <property type="entry name" value="Peptidase_S8/S53_dom_sf"/>
</dbReference>
<dbReference type="PROSITE" id="PS51892">
    <property type="entry name" value="SUBTILASE"/>
    <property type="match status" value="1"/>
</dbReference>
<feature type="region of interest" description="Disordered" evidence="5">
    <location>
        <begin position="470"/>
        <end position="490"/>
    </location>
</feature>
<dbReference type="GO" id="GO:0006508">
    <property type="term" value="P:proteolysis"/>
    <property type="evidence" value="ECO:0007669"/>
    <property type="project" value="UniProtKB-KW"/>
</dbReference>
<keyword evidence="1" id="KW-0677">Repeat</keyword>
<dbReference type="InterPro" id="IPR036770">
    <property type="entry name" value="Ankyrin_rpt-contain_sf"/>
</dbReference>
<dbReference type="Pfam" id="PF12796">
    <property type="entry name" value="Ank_2"/>
    <property type="match status" value="3"/>
</dbReference>
<feature type="repeat" description="ANK" evidence="3">
    <location>
        <begin position="341"/>
        <end position="373"/>
    </location>
</feature>
<keyword evidence="4" id="KW-0720">Serine protease</keyword>
<gene>
    <name evidence="7" type="ORF">E0L32_004192</name>
</gene>
<dbReference type="GO" id="GO:0004252">
    <property type="term" value="F:serine-type endopeptidase activity"/>
    <property type="evidence" value="ECO:0007669"/>
    <property type="project" value="UniProtKB-UniRule"/>
</dbReference>
<dbReference type="Pfam" id="PF00082">
    <property type="entry name" value="Peptidase_S8"/>
    <property type="match status" value="1"/>
</dbReference>
<protein>
    <recommendedName>
        <fullName evidence="6">Peptidase S8/S53 domain-containing protein</fullName>
    </recommendedName>
</protein>
<dbReference type="STRING" id="1093900.A0A507B8N4"/>
<evidence type="ECO:0000256" key="4">
    <source>
        <dbReference type="PROSITE-ProRule" id="PRU01240"/>
    </source>
</evidence>
<dbReference type="OrthoDB" id="4772757at2759"/>